<dbReference type="EMBL" id="BT069230">
    <property type="protein sequence ID" value="ACN36127.1"/>
    <property type="molecule type" value="mRNA"/>
</dbReference>
<name>C0PLR1_MAIZE</name>
<reference evidence="1" key="2">
    <citation type="submission" date="2012-06" db="EMBL/GenBank/DDBJ databases">
        <authorList>
            <person name="Yu Y."/>
            <person name="Currie J."/>
            <person name="Lomeli R."/>
            <person name="Angelova A."/>
            <person name="Collura K."/>
            <person name="Wissotski M."/>
            <person name="Campos D."/>
            <person name="Kudrna D."/>
            <person name="Golser W."/>
            <person name="Ashely E."/>
            <person name="Descour A."/>
            <person name="Fernandes J."/>
            <person name="Soderlund C."/>
            <person name="Walbot V."/>
        </authorList>
    </citation>
    <scope>NUCLEOTIDE SEQUENCE</scope>
    <source>
        <strain evidence="1">B73</strain>
    </source>
</reference>
<accession>C0PLR1</accession>
<reference evidence="1" key="1">
    <citation type="journal article" date="2009" name="PLoS Genet.">
        <title>Sequencing, mapping, and analysis of 27,455 maize full-length cDNAs.</title>
        <authorList>
            <person name="Soderlund C."/>
            <person name="Descour A."/>
            <person name="Kudrna D."/>
            <person name="Bomhoff M."/>
            <person name="Boyd L."/>
            <person name="Currie J."/>
            <person name="Angelova A."/>
            <person name="Collura K."/>
            <person name="Wissotski M."/>
            <person name="Ashley E."/>
            <person name="Morrow D."/>
            <person name="Fernandes J."/>
            <person name="Walbot V."/>
            <person name="Yu Y."/>
        </authorList>
    </citation>
    <scope>NUCLEOTIDE SEQUENCE</scope>
    <source>
        <strain evidence="1">B73</strain>
    </source>
</reference>
<dbReference type="AlphaFoldDB" id="C0PLR1"/>
<evidence type="ECO:0000313" key="1">
    <source>
        <dbReference type="EMBL" id="ACN36127.1"/>
    </source>
</evidence>
<sequence>MFLTSIQTWGLKNLARCIQTGPEYPLNM</sequence>
<proteinExistence type="evidence at transcript level"/>
<organism evidence="1">
    <name type="scientific">Zea mays</name>
    <name type="common">Maize</name>
    <dbReference type="NCBI Taxonomy" id="4577"/>
    <lineage>
        <taxon>Eukaryota</taxon>
        <taxon>Viridiplantae</taxon>
        <taxon>Streptophyta</taxon>
        <taxon>Embryophyta</taxon>
        <taxon>Tracheophyta</taxon>
        <taxon>Spermatophyta</taxon>
        <taxon>Magnoliopsida</taxon>
        <taxon>Liliopsida</taxon>
        <taxon>Poales</taxon>
        <taxon>Poaceae</taxon>
        <taxon>PACMAD clade</taxon>
        <taxon>Panicoideae</taxon>
        <taxon>Andropogonodae</taxon>
        <taxon>Andropogoneae</taxon>
        <taxon>Tripsacinae</taxon>
        <taxon>Zea</taxon>
    </lineage>
</organism>
<protein>
    <submittedName>
        <fullName evidence="1">Uncharacterized protein</fullName>
    </submittedName>
</protein>